<dbReference type="InParanoid" id="A0A0D0CGI4"/>
<dbReference type="AlphaFoldDB" id="A0A0D0CGI4"/>
<dbReference type="OrthoDB" id="3012036at2759"/>
<reference evidence="1 2" key="1">
    <citation type="submission" date="2014-04" db="EMBL/GenBank/DDBJ databases">
        <authorList>
            <consortium name="DOE Joint Genome Institute"/>
            <person name="Kuo A."/>
            <person name="Kohler A."/>
            <person name="Jargeat P."/>
            <person name="Nagy L.G."/>
            <person name="Floudas D."/>
            <person name="Copeland A."/>
            <person name="Barry K.W."/>
            <person name="Cichocki N."/>
            <person name="Veneault-Fourrey C."/>
            <person name="LaButti K."/>
            <person name="Lindquist E.A."/>
            <person name="Lipzen A."/>
            <person name="Lundell T."/>
            <person name="Morin E."/>
            <person name="Murat C."/>
            <person name="Sun H."/>
            <person name="Tunlid A."/>
            <person name="Henrissat B."/>
            <person name="Grigoriev I.V."/>
            <person name="Hibbett D.S."/>
            <person name="Martin F."/>
            <person name="Nordberg H.P."/>
            <person name="Cantor M.N."/>
            <person name="Hua S.X."/>
        </authorList>
    </citation>
    <scope>NUCLEOTIDE SEQUENCE [LARGE SCALE GENOMIC DNA]</scope>
    <source>
        <strain evidence="1 2">Ve08.2h10</strain>
    </source>
</reference>
<protein>
    <submittedName>
        <fullName evidence="1">Uncharacterized protein</fullName>
    </submittedName>
</protein>
<evidence type="ECO:0000313" key="1">
    <source>
        <dbReference type="EMBL" id="KIK81832.1"/>
    </source>
</evidence>
<keyword evidence="2" id="KW-1185">Reference proteome</keyword>
<dbReference type="STRING" id="930991.A0A0D0CGI4"/>
<accession>A0A0D0CGI4</accession>
<reference evidence="2" key="2">
    <citation type="submission" date="2015-01" db="EMBL/GenBank/DDBJ databases">
        <title>Evolutionary Origins and Diversification of the Mycorrhizal Mutualists.</title>
        <authorList>
            <consortium name="DOE Joint Genome Institute"/>
            <consortium name="Mycorrhizal Genomics Consortium"/>
            <person name="Kohler A."/>
            <person name="Kuo A."/>
            <person name="Nagy L.G."/>
            <person name="Floudas D."/>
            <person name="Copeland A."/>
            <person name="Barry K.W."/>
            <person name="Cichocki N."/>
            <person name="Veneault-Fourrey C."/>
            <person name="LaButti K."/>
            <person name="Lindquist E.A."/>
            <person name="Lipzen A."/>
            <person name="Lundell T."/>
            <person name="Morin E."/>
            <person name="Murat C."/>
            <person name="Riley R."/>
            <person name="Ohm R."/>
            <person name="Sun H."/>
            <person name="Tunlid A."/>
            <person name="Henrissat B."/>
            <person name="Grigoriev I.V."/>
            <person name="Hibbett D.S."/>
            <person name="Martin F."/>
        </authorList>
    </citation>
    <scope>NUCLEOTIDE SEQUENCE [LARGE SCALE GENOMIC DNA]</scope>
    <source>
        <strain evidence="2">Ve08.2h10</strain>
    </source>
</reference>
<proteinExistence type="predicted"/>
<name>A0A0D0CGI4_9AGAM</name>
<sequence length="168" mass="19047">MPPHTVSINLKTHIPPLHCDWYSIKEICVLLDVKKTMVSFLMNLHARHGVVCNPHKYSHVVGHHCVLNIAGFSFISAVIAHHDMIYLDELQHELWAKCQVYTTLPTLLQAIQELDITYKAGSAQVLEHSNELNVLYMNHTAAEAPDVNMLMFVDKAVKDERTSVCRHG</sequence>
<dbReference type="EMBL" id="KN825725">
    <property type="protein sequence ID" value="KIK81832.1"/>
    <property type="molecule type" value="Genomic_DNA"/>
</dbReference>
<dbReference type="HOGENOM" id="CLU_056788_8_1_1"/>
<evidence type="ECO:0000313" key="2">
    <source>
        <dbReference type="Proteomes" id="UP000054538"/>
    </source>
</evidence>
<dbReference type="Proteomes" id="UP000054538">
    <property type="component" value="Unassembled WGS sequence"/>
</dbReference>
<organism evidence="1 2">
    <name type="scientific">Paxillus rubicundulus Ve08.2h10</name>
    <dbReference type="NCBI Taxonomy" id="930991"/>
    <lineage>
        <taxon>Eukaryota</taxon>
        <taxon>Fungi</taxon>
        <taxon>Dikarya</taxon>
        <taxon>Basidiomycota</taxon>
        <taxon>Agaricomycotina</taxon>
        <taxon>Agaricomycetes</taxon>
        <taxon>Agaricomycetidae</taxon>
        <taxon>Boletales</taxon>
        <taxon>Paxilineae</taxon>
        <taxon>Paxillaceae</taxon>
        <taxon>Paxillus</taxon>
    </lineage>
</organism>
<gene>
    <name evidence="1" type="ORF">PAXRUDRAFT_155163</name>
</gene>